<dbReference type="HOGENOM" id="CLU_043035_1_0_7"/>
<proteinExistence type="predicted"/>
<dbReference type="AlphaFoldDB" id="B8JF52"/>
<accession>B8JF52</accession>
<gene>
    <name evidence="1" type="ordered locus">A2cp1_1058</name>
</gene>
<dbReference type="InterPro" id="IPR009351">
    <property type="entry name" value="AlkZ-like"/>
</dbReference>
<reference evidence="1" key="1">
    <citation type="submission" date="2009-01" db="EMBL/GenBank/DDBJ databases">
        <title>Complete sequence of Anaeromyxobacter dehalogenans 2CP-1.</title>
        <authorList>
            <consortium name="US DOE Joint Genome Institute"/>
            <person name="Lucas S."/>
            <person name="Copeland A."/>
            <person name="Lapidus A."/>
            <person name="Glavina del Rio T."/>
            <person name="Dalin E."/>
            <person name="Tice H."/>
            <person name="Bruce D."/>
            <person name="Goodwin L."/>
            <person name="Pitluck S."/>
            <person name="Saunders E."/>
            <person name="Brettin T."/>
            <person name="Detter J.C."/>
            <person name="Han C."/>
            <person name="Larimer F."/>
            <person name="Land M."/>
            <person name="Hauser L."/>
            <person name="Kyrpides N."/>
            <person name="Ovchinnikova G."/>
            <person name="Beliaev A.S."/>
            <person name="Richardson P."/>
        </authorList>
    </citation>
    <scope>NUCLEOTIDE SEQUENCE</scope>
    <source>
        <strain evidence="1">2CP-1</strain>
    </source>
</reference>
<organism evidence="1 2">
    <name type="scientific">Anaeromyxobacter dehalogenans (strain ATCC BAA-258 / DSM 21875 / 2CP-1)</name>
    <dbReference type="NCBI Taxonomy" id="455488"/>
    <lineage>
        <taxon>Bacteria</taxon>
        <taxon>Pseudomonadati</taxon>
        <taxon>Myxococcota</taxon>
        <taxon>Myxococcia</taxon>
        <taxon>Myxococcales</taxon>
        <taxon>Cystobacterineae</taxon>
        <taxon>Anaeromyxobacteraceae</taxon>
        <taxon>Anaeromyxobacter</taxon>
    </lineage>
</organism>
<keyword evidence="2" id="KW-1185">Reference proteome</keyword>
<evidence type="ECO:0000313" key="2">
    <source>
        <dbReference type="Proteomes" id="UP000007089"/>
    </source>
</evidence>
<name>B8JF52_ANAD2</name>
<sequence length="397" mass="43866">MTILTPTEARAFLVGHHLLRAPELPPGAAGLRALLERLRCIQLDPLDPLGTNADLVALARVDGIAKGDVYRHLLPGHAFEHFAKERCLLPAGAFPWYRDELAIEAPWWSHAERLRRLPPGVVEKVLEEVRARGPVAADDLTDHGPVERLDWSGWKGTPRAAKMALEVLQTRCEVVVCGRSARGKVYDVPERALPGAAGTRVHARGRSRARRAEAFHRWAVVERVEAAGLLSTAGGSTWSMLEPARRARIPEALVAEGAVEAVQVAGSRRTFLAPRGFASRRHPPPDGRVRLLGPLDPLLWDRGLVRAAFGFDYTWEVYRPAHLRRFGWYVCPLLQGDALVGRLDGALRDGVLRVRAVWVEPGAALDRADLLACLERHAAACGARRVVLPRRFRINRA</sequence>
<dbReference type="PANTHER" id="PTHR30528">
    <property type="entry name" value="CYTOPLASMIC PROTEIN"/>
    <property type="match status" value="1"/>
</dbReference>
<dbReference type="RefSeq" id="WP_012632402.1">
    <property type="nucleotide sequence ID" value="NC_011891.1"/>
</dbReference>
<protein>
    <recommendedName>
        <fullName evidence="3">Winged helix-turn-helix domain-containing protein</fullName>
    </recommendedName>
</protein>
<evidence type="ECO:0008006" key="3">
    <source>
        <dbReference type="Google" id="ProtNLM"/>
    </source>
</evidence>
<dbReference type="Proteomes" id="UP000007089">
    <property type="component" value="Chromosome"/>
</dbReference>
<dbReference type="Pfam" id="PF06224">
    <property type="entry name" value="AlkZ-like"/>
    <property type="match status" value="1"/>
</dbReference>
<dbReference type="PANTHER" id="PTHR30528:SF0">
    <property type="entry name" value="CYTOPLASMIC PROTEIN"/>
    <property type="match status" value="1"/>
</dbReference>
<dbReference type="KEGG" id="acp:A2cp1_1058"/>
<dbReference type="EMBL" id="CP001359">
    <property type="protein sequence ID" value="ACL64409.1"/>
    <property type="molecule type" value="Genomic_DNA"/>
</dbReference>
<evidence type="ECO:0000313" key="1">
    <source>
        <dbReference type="EMBL" id="ACL64409.1"/>
    </source>
</evidence>